<feature type="chain" id="PRO_5041464480" evidence="1">
    <location>
        <begin position="27"/>
        <end position="67"/>
    </location>
</feature>
<evidence type="ECO:0000256" key="1">
    <source>
        <dbReference type="SAM" id="SignalP"/>
    </source>
</evidence>
<evidence type="ECO:0000313" key="2">
    <source>
        <dbReference type="EMBL" id="CAI8044366.1"/>
    </source>
</evidence>
<proteinExistence type="predicted"/>
<gene>
    <name evidence="2" type="ORF">GBAR_LOCUS24613</name>
</gene>
<sequence length="67" mass="7145">MQPLTQLGKVLSGVLFLSSMLLRTSGTQTLQFLGQPQFIAHVSLAAPPGSVIYTLLAINSTFRTPEG</sequence>
<keyword evidence="1" id="KW-0732">Signal</keyword>
<dbReference type="AlphaFoldDB" id="A0AA35X9H5"/>
<reference evidence="2" key="1">
    <citation type="submission" date="2023-03" db="EMBL/GenBank/DDBJ databases">
        <authorList>
            <person name="Steffen K."/>
            <person name="Cardenas P."/>
        </authorList>
    </citation>
    <scope>NUCLEOTIDE SEQUENCE</scope>
</reference>
<organism evidence="2 3">
    <name type="scientific">Geodia barretti</name>
    <name type="common">Barrett's horny sponge</name>
    <dbReference type="NCBI Taxonomy" id="519541"/>
    <lineage>
        <taxon>Eukaryota</taxon>
        <taxon>Metazoa</taxon>
        <taxon>Porifera</taxon>
        <taxon>Demospongiae</taxon>
        <taxon>Heteroscleromorpha</taxon>
        <taxon>Tetractinellida</taxon>
        <taxon>Astrophorina</taxon>
        <taxon>Geodiidae</taxon>
        <taxon>Geodia</taxon>
    </lineage>
</organism>
<feature type="signal peptide" evidence="1">
    <location>
        <begin position="1"/>
        <end position="26"/>
    </location>
</feature>
<comment type="caution">
    <text evidence="2">The sequence shown here is derived from an EMBL/GenBank/DDBJ whole genome shotgun (WGS) entry which is preliminary data.</text>
</comment>
<dbReference type="EMBL" id="CASHTH010003389">
    <property type="protein sequence ID" value="CAI8044366.1"/>
    <property type="molecule type" value="Genomic_DNA"/>
</dbReference>
<keyword evidence="3" id="KW-1185">Reference proteome</keyword>
<dbReference type="Proteomes" id="UP001174909">
    <property type="component" value="Unassembled WGS sequence"/>
</dbReference>
<name>A0AA35X9H5_GEOBA</name>
<evidence type="ECO:0000313" key="3">
    <source>
        <dbReference type="Proteomes" id="UP001174909"/>
    </source>
</evidence>
<feature type="non-terminal residue" evidence="2">
    <location>
        <position position="67"/>
    </location>
</feature>
<protein>
    <submittedName>
        <fullName evidence="2">Uncharacterized protein</fullName>
    </submittedName>
</protein>
<accession>A0AA35X9H5</accession>